<dbReference type="SUPFAM" id="SSF54368">
    <property type="entry name" value="Glutamine synthetase, N-terminal domain"/>
    <property type="match status" value="1"/>
</dbReference>
<comment type="similarity">
    <text evidence="4 13 14">Belongs to the glutamine synthetase family.</text>
</comment>
<accession>Q13BB6</accession>
<evidence type="ECO:0000256" key="2">
    <source>
        <dbReference type="ARBA" id="ARBA00003117"/>
    </source>
</evidence>
<keyword evidence="9 15" id="KW-0067">ATP-binding</keyword>
<dbReference type="Pfam" id="PF03951">
    <property type="entry name" value="Gln-synt_N"/>
    <property type="match status" value="1"/>
</dbReference>
<evidence type="ECO:0000256" key="4">
    <source>
        <dbReference type="ARBA" id="ARBA00009897"/>
    </source>
</evidence>
<comment type="function">
    <text evidence="2">Catalyzes the ATP-dependent biosynthesis of glutamine from glutamate and ammonia.</text>
</comment>
<dbReference type="PROSITE" id="PS00181">
    <property type="entry name" value="GLNA_ATP"/>
    <property type="match status" value="1"/>
</dbReference>
<dbReference type="EMBL" id="CP000283">
    <property type="protein sequence ID" value="ABE38623.1"/>
    <property type="molecule type" value="Genomic_DNA"/>
</dbReference>
<dbReference type="eggNOG" id="COG0174">
    <property type="taxonomic scope" value="Bacteria"/>
</dbReference>
<evidence type="ECO:0000256" key="8">
    <source>
        <dbReference type="ARBA" id="ARBA00022741"/>
    </source>
</evidence>
<dbReference type="PROSITE" id="PS51987">
    <property type="entry name" value="GS_CATALYTIC"/>
    <property type="match status" value="1"/>
</dbReference>
<evidence type="ECO:0000256" key="10">
    <source>
        <dbReference type="ARBA" id="ARBA00023231"/>
    </source>
</evidence>
<dbReference type="PANTHER" id="PTHR20852">
    <property type="entry name" value="GLUTAMINE SYNTHETASE"/>
    <property type="match status" value="1"/>
</dbReference>
<dbReference type="HOGENOM" id="CLU_036762_1_0_5"/>
<evidence type="ECO:0000256" key="14">
    <source>
        <dbReference type="RuleBase" id="RU000384"/>
    </source>
</evidence>
<dbReference type="InterPro" id="IPR050292">
    <property type="entry name" value="Glutamine_Synthetase"/>
</dbReference>
<dbReference type="STRING" id="316057.RPD_1385"/>
<evidence type="ECO:0000313" key="19">
    <source>
        <dbReference type="Proteomes" id="UP000001818"/>
    </source>
</evidence>
<name>Q13BB6_RHOPS</name>
<dbReference type="AlphaFoldDB" id="Q13BB6"/>
<evidence type="ECO:0000256" key="12">
    <source>
        <dbReference type="ARBA" id="ARBA00049436"/>
    </source>
</evidence>
<evidence type="ECO:0000259" key="16">
    <source>
        <dbReference type="PROSITE" id="PS51986"/>
    </source>
</evidence>
<dbReference type="InterPro" id="IPR014746">
    <property type="entry name" value="Gln_synth/guanido_kin_cat_dom"/>
</dbReference>
<feature type="domain" description="GS catalytic" evidence="17">
    <location>
        <begin position="96"/>
        <end position="352"/>
    </location>
</feature>
<dbReference type="FunFam" id="3.30.590.10:FF:000011">
    <property type="entry name" value="Glutamine synthetase"/>
    <property type="match status" value="1"/>
</dbReference>
<sequence length="352" mass="39816">MQIKRENRMTKYKLEYIWLDGYNPPNLRGKTQIKEFEIFPTLEQLPFWGFDGSSTMQAEGQTSDCVLKPVALYPDAARKNGILVMCEVMMPDGVTPHPSNTRATILDDEGAWFGFEQEYFFYKNGRPLGFPEAGYPAPQGPYYTGVGFKNVGDVARQIVEEHLDLCLAAGINHEGINAEVAKGQWEFQIFGKGSRKAADEMWMARYLMLRLTEKYGVDIEFHCKPLGDTDWNGSGMHCNFSTTYMREVGGKAYFEALMKAFDDNLHDHIAVYGPDNHMRLTGKHETAPWNKFRYGVADRGASIRVPHSFVNNGYRGYLEDRRPNSQGDPYQIAFQVLKTIASVPTSKIAVAA</sequence>
<organism evidence="18 19">
    <name type="scientific">Rhodopseudomonas palustris (strain BisB5)</name>
    <dbReference type="NCBI Taxonomy" id="316057"/>
    <lineage>
        <taxon>Bacteria</taxon>
        <taxon>Pseudomonadati</taxon>
        <taxon>Pseudomonadota</taxon>
        <taxon>Alphaproteobacteria</taxon>
        <taxon>Hyphomicrobiales</taxon>
        <taxon>Nitrobacteraceae</taxon>
        <taxon>Rhodopseudomonas</taxon>
    </lineage>
</organism>
<dbReference type="Gene3D" id="3.10.20.70">
    <property type="entry name" value="Glutamine synthetase, N-terminal domain"/>
    <property type="match status" value="1"/>
</dbReference>
<evidence type="ECO:0000256" key="7">
    <source>
        <dbReference type="ARBA" id="ARBA00022598"/>
    </source>
</evidence>
<dbReference type="GO" id="GO:0005524">
    <property type="term" value="F:ATP binding"/>
    <property type="evidence" value="ECO:0007669"/>
    <property type="project" value="UniProtKB-KW"/>
</dbReference>
<dbReference type="GO" id="GO:0004356">
    <property type="term" value="F:glutamine synthetase activity"/>
    <property type="evidence" value="ECO:0007669"/>
    <property type="project" value="UniProtKB-EC"/>
</dbReference>
<evidence type="ECO:0000256" key="13">
    <source>
        <dbReference type="PROSITE-ProRule" id="PRU01330"/>
    </source>
</evidence>
<dbReference type="InterPro" id="IPR027303">
    <property type="entry name" value="Gln_synth_gly_rich_site"/>
</dbReference>
<feature type="domain" description="GS beta-grasp" evidence="16">
    <location>
        <begin position="12"/>
        <end position="93"/>
    </location>
</feature>
<dbReference type="SMART" id="SM01230">
    <property type="entry name" value="Gln-synt_C"/>
    <property type="match status" value="1"/>
</dbReference>
<dbReference type="Proteomes" id="UP000001818">
    <property type="component" value="Chromosome"/>
</dbReference>
<proteinExistence type="inferred from homology"/>
<comment type="subcellular location">
    <subcellularLocation>
        <location evidence="3">Cytoplasm</location>
    </subcellularLocation>
</comment>
<dbReference type="EC" id="6.3.1.2" evidence="5 15"/>
<keyword evidence="8 15" id="KW-0547">Nucleotide-binding</keyword>
<dbReference type="InterPro" id="IPR008147">
    <property type="entry name" value="Gln_synt_N"/>
</dbReference>
<dbReference type="PANTHER" id="PTHR20852:SF57">
    <property type="entry name" value="GLUTAMINE SYNTHETASE 2 CYTOPLASMIC"/>
    <property type="match status" value="1"/>
</dbReference>
<dbReference type="InterPro" id="IPR036651">
    <property type="entry name" value="Gln_synt_N_sf"/>
</dbReference>
<dbReference type="Gene3D" id="3.30.590.10">
    <property type="entry name" value="Glutamine synthetase/guanido kinase, catalytic domain"/>
    <property type="match status" value="1"/>
</dbReference>
<dbReference type="Pfam" id="PF00120">
    <property type="entry name" value="Gln-synt_C"/>
    <property type="match status" value="1"/>
</dbReference>
<comment type="catalytic activity">
    <reaction evidence="12 15">
        <text>L-glutamate + NH4(+) + ATP = L-glutamine + ADP + phosphate + H(+)</text>
        <dbReference type="Rhea" id="RHEA:16169"/>
        <dbReference type="ChEBI" id="CHEBI:15378"/>
        <dbReference type="ChEBI" id="CHEBI:28938"/>
        <dbReference type="ChEBI" id="CHEBI:29985"/>
        <dbReference type="ChEBI" id="CHEBI:30616"/>
        <dbReference type="ChEBI" id="CHEBI:43474"/>
        <dbReference type="ChEBI" id="CHEBI:58359"/>
        <dbReference type="ChEBI" id="CHEBI:456216"/>
        <dbReference type="EC" id="6.3.1.2"/>
    </reaction>
</comment>
<comment type="subunit">
    <text evidence="11">Homooctamer and homotetramer.</text>
</comment>
<evidence type="ECO:0000256" key="9">
    <source>
        <dbReference type="ARBA" id="ARBA00022840"/>
    </source>
</evidence>
<dbReference type="InterPro" id="IPR008146">
    <property type="entry name" value="Gln_synth_cat_dom"/>
</dbReference>
<dbReference type="PROSITE" id="PS00180">
    <property type="entry name" value="GLNA_1"/>
    <property type="match status" value="1"/>
</dbReference>
<evidence type="ECO:0000256" key="1">
    <source>
        <dbReference type="ARBA" id="ARBA00001946"/>
    </source>
</evidence>
<dbReference type="SUPFAM" id="SSF55931">
    <property type="entry name" value="Glutamine synthetase/guanido kinase"/>
    <property type="match status" value="1"/>
</dbReference>
<keyword evidence="7 15" id="KW-0436">Ligase</keyword>
<protein>
    <recommendedName>
        <fullName evidence="5 15">Glutamine synthetase</fullName>
        <ecNumber evidence="5 15">6.3.1.2</ecNumber>
    </recommendedName>
</protein>
<dbReference type="GO" id="GO:0005737">
    <property type="term" value="C:cytoplasm"/>
    <property type="evidence" value="ECO:0007669"/>
    <property type="project" value="UniProtKB-SubCell"/>
</dbReference>
<gene>
    <name evidence="18" type="ordered locus">RPD_1385</name>
</gene>
<evidence type="ECO:0000256" key="3">
    <source>
        <dbReference type="ARBA" id="ARBA00004496"/>
    </source>
</evidence>
<evidence type="ECO:0000256" key="6">
    <source>
        <dbReference type="ARBA" id="ARBA00022490"/>
    </source>
</evidence>
<keyword evidence="10" id="KW-0535">Nitrogen fixation</keyword>
<evidence type="ECO:0000313" key="18">
    <source>
        <dbReference type="EMBL" id="ABE38623.1"/>
    </source>
</evidence>
<evidence type="ECO:0000256" key="15">
    <source>
        <dbReference type="RuleBase" id="RU004356"/>
    </source>
</evidence>
<dbReference type="GO" id="GO:0006542">
    <property type="term" value="P:glutamine biosynthetic process"/>
    <property type="evidence" value="ECO:0007669"/>
    <property type="project" value="InterPro"/>
</dbReference>
<evidence type="ECO:0000256" key="5">
    <source>
        <dbReference type="ARBA" id="ARBA00012937"/>
    </source>
</evidence>
<evidence type="ECO:0000256" key="11">
    <source>
        <dbReference type="ARBA" id="ARBA00038740"/>
    </source>
</evidence>
<dbReference type="KEGG" id="rpd:RPD_1385"/>
<dbReference type="InterPro" id="IPR027302">
    <property type="entry name" value="Gln_synth_N_conserv_site"/>
</dbReference>
<evidence type="ECO:0000259" key="17">
    <source>
        <dbReference type="PROSITE" id="PS51987"/>
    </source>
</evidence>
<keyword evidence="6" id="KW-0963">Cytoplasm</keyword>
<dbReference type="PROSITE" id="PS51986">
    <property type="entry name" value="GS_BETA_GRASP"/>
    <property type="match status" value="1"/>
</dbReference>
<reference evidence="18 19" key="1">
    <citation type="submission" date="2006-03" db="EMBL/GenBank/DDBJ databases">
        <title>Complete sequence of Rhodopseudomonas palustris BisB5.</title>
        <authorList>
            <consortium name="US DOE Joint Genome Institute"/>
            <person name="Copeland A."/>
            <person name="Lucas S."/>
            <person name="Lapidus A."/>
            <person name="Barry K."/>
            <person name="Detter J.C."/>
            <person name="Glavina del Rio T."/>
            <person name="Hammon N."/>
            <person name="Israni S."/>
            <person name="Dalin E."/>
            <person name="Tice H."/>
            <person name="Pitluck S."/>
            <person name="Chain P."/>
            <person name="Malfatti S."/>
            <person name="Shin M."/>
            <person name="Vergez L."/>
            <person name="Schmutz J."/>
            <person name="Larimer F."/>
            <person name="Land M."/>
            <person name="Hauser L."/>
            <person name="Pelletier D.A."/>
            <person name="Kyrpides N."/>
            <person name="Lykidis A."/>
            <person name="Oda Y."/>
            <person name="Harwood C.S."/>
            <person name="Richardson P."/>
        </authorList>
    </citation>
    <scope>NUCLEOTIDE SEQUENCE [LARGE SCALE GENOMIC DNA]</scope>
    <source>
        <strain evidence="18 19">BisB5</strain>
    </source>
</reference>
<comment type="cofactor">
    <cofactor evidence="1">
        <name>Mg(2+)</name>
        <dbReference type="ChEBI" id="CHEBI:18420"/>
    </cofactor>
</comment>